<accession>A0A3B1DMW4</accession>
<dbReference type="AlphaFoldDB" id="A0A3B1DMW4"/>
<protein>
    <submittedName>
        <fullName evidence="2">Uncharacterized protein</fullName>
    </submittedName>
</protein>
<reference evidence="2" key="1">
    <citation type="submission" date="2018-06" db="EMBL/GenBank/DDBJ databases">
        <authorList>
            <person name="Zhirakovskaya E."/>
        </authorList>
    </citation>
    <scope>NUCLEOTIDE SEQUENCE</scope>
</reference>
<organism evidence="2">
    <name type="scientific">hydrothermal vent metagenome</name>
    <dbReference type="NCBI Taxonomy" id="652676"/>
    <lineage>
        <taxon>unclassified sequences</taxon>
        <taxon>metagenomes</taxon>
        <taxon>ecological metagenomes</taxon>
    </lineage>
</organism>
<dbReference type="EMBL" id="UOGK01000644">
    <property type="protein sequence ID" value="VAX42112.1"/>
    <property type="molecule type" value="Genomic_DNA"/>
</dbReference>
<name>A0A3B1DMW4_9ZZZZ</name>
<feature type="non-terminal residue" evidence="2">
    <location>
        <position position="743"/>
    </location>
</feature>
<sequence>MPTRVSTFRRPALYIAAMLAVAGVAGGVHGQPGAEWGPQGSASESRGDGLSSPQSINSEAIDPLDITGHTFAGLRLPLAPVPGVIEFTANRVRVWVEQDANANGTATTQRLLLDGDVVVTLGGSRFEADRAVVWLEKLPRQAATRPTHQVYIYFDSVGSIAADAGSSLRAHRLSVDGVVMHSQPIRLAADLAEQGRPAEAFLREAEREFTRYLRELVTGASVAIEDVEAPGATAEYGIAPPGTPGRYPLPEVERDLLRAAPVLADAGDELFAKEGVISFDPGQIALVTGDSGRSLLLTEGVKVLYRDTTSTRQLQMAAERAVVFLSAGSIADLGQFKPEDIEGLYLEGDVNITDGKYTIRGPRIYYDVSRDRALLVDAVFWTYDAKLRMPLYVRAEALRQESASEFVATEATIANTRFARPHMSIGASSVTVTQYTRADGSTGNHVDARNLTARAGSLPFLWWPAWIGDPERFPLRNFQFSSSSRTGPAWKTTWDLHTLLGLDRTAGLNSDLLIDYYDQRGFALGTDTTWQTNQMRGGVFAYLLFDDNGEDVTPGGRRVDVTGEMRSMILAENRWRLNPLWSITAEGAYISDPRFLTALWPKLADESRELTTRARLERTDENSQFAFEAKSNLNDFIANHWLLQSRGYSVDKLPEISYVRTLDDLSGRWAPGTITLNSEYRLGQLAMNFSDPEVQELGFNFSGISQAAFGIDPTESIADSLRAQGLREEGVYRLDTRHEISAV</sequence>
<evidence type="ECO:0000256" key="1">
    <source>
        <dbReference type="SAM" id="MobiDB-lite"/>
    </source>
</evidence>
<gene>
    <name evidence="2" type="ORF">MNBD_PLANCTO03-1765</name>
</gene>
<evidence type="ECO:0000313" key="2">
    <source>
        <dbReference type="EMBL" id="VAX42112.1"/>
    </source>
</evidence>
<proteinExistence type="predicted"/>
<feature type="region of interest" description="Disordered" evidence="1">
    <location>
        <begin position="32"/>
        <end position="58"/>
    </location>
</feature>